<name>A0A6L2LML1_TANCI</name>
<comment type="caution">
    <text evidence="1">The sequence shown here is derived from an EMBL/GenBank/DDBJ whole genome shotgun (WGS) entry which is preliminary data.</text>
</comment>
<protein>
    <submittedName>
        <fullName evidence="1">Uncharacterized protein</fullName>
    </submittedName>
</protein>
<sequence length="225" mass="25764">MFSSEDDKDFMRLLVCWSMSDLFAVARLGRAGVVLAGLSFSTCDVSDIWWGIIKTIVSAMSFYDVVCGCSYCAVLEYCYMWFEFHDAKLGPKWNDVFYMPDRYAYGEMEAAYNERVDFIKELEAVPGVDAAVKTAEFLNDALEIIEDLRLAREINVLCAHVTAIIDQREMFVDELEMLAGRHVPDKMADFMNQVQGKDISNLMKLQILKREFELSAQKKAFSLRT</sequence>
<reference evidence="1" key="1">
    <citation type="journal article" date="2019" name="Sci. Rep.">
        <title>Draft genome of Tanacetum cinerariifolium, the natural source of mosquito coil.</title>
        <authorList>
            <person name="Yamashiro T."/>
            <person name="Shiraishi A."/>
            <person name="Satake H."/>
            <person name="Nakayama K."/>
        </authorList>
    </citation>
    <scope>NUCLEOTIDE SEQUENCE</scope>
</reference>
<organism evidence="1">
    <name type="scientific">Tanacetum cinerariifolium</name>
    <name type="common">Dalmatian daisy</name>
    <name type="synonym">Chrysanthemum cinerariifolium</name>
    <dbReference type="NCBI Taxonomy" id="118510"/>
    <lineage>
        <taxon>Eukaryota</taxon>
        <taxon>Viridiplantae</taxon>
        <taxon>Streptophyta</taxon>
        <taxon>Embryophyta</taxon>
        <taxon>Tracheophyta</taxon>
        <taxon>Spermatophyta</taxon>
        <taxon>Magnoliopsida</taxon>
        <taxon>eudicotyledons</taxon>
        <taxon>Gunneridae</taxon>
        <taxon>Pentapetalae</taxon>
        <taxon>asterids</taxon>
        <taxon>campanulids</taxon>
        <taxon>Asterales</taxon>
        <taxon>Asteraceae</taxon>
        <taxon>Asteroideae</taxon>
        <taxon>Anthemideae</taxon>
        <taxon>Anthemidinae</taxon>
        <taxon>Tanacetum</taxon>
    </lineage>
</organism>
<dbReference type="EMBL" id="BKCJ010004758">
    <property type="protein sequence ID" value="GEU62918.1"/>
    <property type="molecule type" value="Genomic_DNA"/>
</dbReference>
<dbReference type="AlphaFoldDB" id="A0A6L2LML1"/>
<accession>A0A6L2LML1</accession>
<gene>
    <name evidence="1" type="ORF">Tci_034896</name>
</gene>
<proteinExistence type="predicted"/>
<evidence type="ECO:0000313" key="1">
    <source>
        <dbReference type="EMBL" id="GEU62918.1"/>
    </source>
</evidence>